<keyword evidence="1 2" id="KW-0732">Signal</keyword>
<evidence type="ECO:0000256" key="2">
    <source>
        <dbReference type="SAM" id="SignalP"/>
    </source>
</evidence>
<dbReference type="PANTHER" id="PTHR47637:SF1">
    <property type="entry name" value="CHAPERONE SURA"/>
    <property type="match status" value="1"/>
</dbReference>
<accession>A0AAU6PFQ0</accession>
<name>A0AAU6PFQ0_9GAMM</name>
<evidence type="ECO:0000313" key="3">
    <source>
        <dbReference type="EMBL" id="WXT99861.1"/>
    </source>
</evidence>
<feature type="chain" id="PRO_5043896248" evidence="2">
    <location>
        <begin position="18"/>
        <end position="182"/>
    </location>
</feature>
<protein>
    <submittedName>
        <fullName evidence="3">Chaperone SurA</fullName>
        <ecNumber evidence="3">5.2.1.8</ecNumber>
    </submittedName>
</protein>
<evidence type="ECO:0000256" key="1">
    <source>
        <dbReference type="ARBA" id="ARBA00022729"/>
    </source>
</evidence>
<organism evidence="3">
    <name type="scientific">Catillopecten margaritatus gill symbiont</name>
    <dbReference type="NCBI Taxonomy" id="3083288"/>
    <lineage>
        <taxon>Bacteria</taxon>
        <taxon>Pseudomonadati</taxon>
        <taxon>Pseudomonadota</taxon>
        <taxon>Gammaproteobacteria</taxon>
        <taxon>sulfur-oxidizing symbionts</taxon>
    </lineage>
</organism>
<proteinExistence type="predicted"/>
<feature type="signal peptide" evidence="2">
    <location>
        <begin position="1"/>
        <end position="17"/>
    </location>
</feature>
<dbReference type="InterPro" id="IPR050280">
    <property type="entry name" value="OMP_Chaperone_SurA"/>
</dbReference>
<dbReference type="GO" id="GO:0003755">
    <property type="term" value="F:peptidyl-prolyl cis-trans isomerase activity"/>
    <property type="evidence" value="ECO:0007669"/>
    <property type="project" value="UniProtKB-EC"/>
</dbReference>
<reference evidence="3" key="1">
    <citation type="submission" date="2023-10" db="EMBL/GenBank/DDBJ databases">
        <title>The first scallop-associated chemosynthetic bacterial symbiont.</title>
        <authorList>
            <person name="Lin Y.-T."/>
            <person name="Sun J."/>
            <person name="Ip J.C.-H."/>
            <person name="He X."/>
            <person name="Gao Z.-M."/>
            <person name="Perez M."/>
            <person name="Xu T."/>
            <person name="Qian P.-Y."/>
            <person name="Qiu J.-W."/>
        </authorList>
    </citation>
    <scope>NUCLEOTIDE SEQUENCE</scope>
    <source>
        <strain evidence="3">Gill1</strain>
    </source>
</reference>
<dbReference type="EC" id="5.2.1.8" evidence="3"/>
<dbReference type="Gene3D" id="1.10.4030.10">
    <property type="entry name" value="Porin chaperone SurA, peptide-binding domain"/>
    <property type="match status" value="1"/>
</dbReference>
<sequence>MKTLLTLLLTLSFGVLAAPNSIIAIVNDSVITMDNISTNINKETTREEKIALVERQINIELQKEKIQALGITPKSEIISKALENVATQNGLTFEQLRTNNQYEQIVKTITQNLSLGGLEQVILQQANIKVTQAEINTFLAKNPKADNAKAQIIRTKQTLFLQKWIKDLRKNAYIEIFANKLK</sequence>
<dbReference type="SUPFAM" id="SSF109998">
    <property type="entry name" value="Triger factor/SurA peptide-binding domain-like"/>
    <property type="match status" value="1"/>
</dbReference>
<dbReference type="EMBL" id="CP138327">
    <property type="protein sequence ID" value="WXT99861.1"/>
    <property type="molecule type" value="Genomic_DNA"/>
</dbReference>
<gene>
    <name evidence="3" type="primary">surA</name>
    <name evidence="3" type="ORF">Ctma_0565</name>
</gene>
<dbReference type="AlphaFoldDB" id="A0AAU6PFQ0"/>
<dbReference type="InterPro" id="IPR027304">
    <property type="entry name" value="Trigger_fact/SurA_dom_sf"/>
</dbReference>
<dbReference type="PANTHER" id="PTHR47637">
    <property type="entry name" value="CHAPERONE SURA"/>
    <property type="match status" value="1"/>
</dbReference>
<keyword evidence="3" id="KW-0413">Isomerase</keyword>